<organism evidence="2">
    <name type="scientific">Anguilla anguilla</name>
    <name type="common">European freshwater eel</name>
    <name type="synonym">Muraena anguilla</name>
    <dbReference type="NCBI Taxonomy" id="7936"/>
    <lineage>
        <taxon>Eukaryota</taxon>
        <taxon>Metazoa</taxon>
        <taxon>Chordata</taxon>
        <taxon>Craniata</taxon>
        <taxon>Vertebrata</taxon>
        <taxon>Euteleostomi</taxon>
        <taxon>Actinopterygii</taxon>
        <taxon>Neopterygii</taxon>
        <taxon>Teleostei</taxon>
        <taxon>Anguilliformes</taxon>
        <taxon>Anguillidae</taxon>
        <taxon>Anguilla</taxon>
    </lineage>
</organism>
<evidence type="ECO:0000313" key="2">
    <source>
        <dbReference type="EMBL" id="JAH58213.1"/>
    </source>
</evidence>
<keyword evidence="1" id="KW-0812">Transmembrane</keyword>
<sequence>MDNASRPLMPNPSEKMQVCMQFVCMLKLHDFTSKPIGGTPNYKPRNISLVFYATYTAATFFSLMYLFIFLFILFLR</sequence>
<reference evidence="2" key="2">
    <citation type="journal article" date="2015" name="Fish Shellfish Immunol.">
        <title>Early steps in the European eel (Anguilla anguilla)-Vibrio vulnificus interaction in the gills: Role of the RtxA13 toxin.</title>
        <authorList>
            <person name="Callol A."/>
            <person name="Pajuelo D."/>
            <person name="Ebbesson L."/>
            <person name="Teles M."/>
            <person name="MacKenzie S."/>
            <person name="Amaro C."/>
        </authorList>
    </citation>
    <scope>NUCLEOTIDE SEQUENCE</scope>
</reference>
<reference evidence="2" key="1">
    <citation type="submission" date="2014-11" db="EMBL/GenBank/DDBJ databases">
        <authorList>
            <person name="Amaro Gonzalez C."/>
        </authorList>
    </citation>
    <scope>NUCLEOTIDE SEQUENCE</scope>
</reference>
<name>A0A0E9TZP8_ANGAN</name>
<feature type="transmembrane region" description="Helical" evidence="1">
    <location>
        <begin position="49"/>
        <end position="75"/>
    </location>
</feature>
<protein>
    <submittedName>
        <fullName evidence="2">Uncharacterized protein</fullName>
    </submittedName>
</protein>
<proteinExistence type="predicted"/>
<accession>A0A0E9TZP8</accession>
<dbReference type="AlphaFoldDB" id="A0A0E9TZP8"/>
<keyword evidence="1" id="KW-0472">Membrane</keyword>
<evidence type="ECO:0000256" key="1">
    <source>
        <dbReference type="SAM" id="Phobius"/>
    </source>
</evidence>
<dbReference type="EMBL" id="GBXM01050364">
    <property type="protein sequence ID" value="JAH58213.1"/>
    <property type="molecule type" value="Transcribed_RNA"/>
</dbReference>
<keyword evidence="1" id="KW-1133">Transmembrane helix</keyword>